<sequence length="83" mass="9282">MEQNDVMDTHDSFADGFVGREEILGVETTFVCYFEADSLMDAMKQALARIEHIPGVLIESIELNPHSFEHNGMQTAAVVRNPD</sequence>
<dbReference type="RefSeq" id="WP_344472007.1">
    <property type="nucleotide sequence ID" value="NZ_BAAASB010000001.1"/>
</dbReference>
<dbReference type="Proteomes" id="UP001596160">
    <property type="component" value="Unassembled WGS sequence"/>
</dbReference>
<keyword evidence="2" id="KW-1185">Reference proteome</keyword>
<organism evidence="1 2">
    <name type="scientific">Streptomyces amakusaensis</name>
    <dbReference type="NCBI Taxonomy" id="67271"/>
    <lineage>
        <taxon>Bacteria</taxon>
        <taxon>Bacillati</taxon>
        <taxon>Actinomycetota</taxon>
        <taxon>Actinomycetes</taxon>
        <taxon>Kitasatosporales</taxon>
        <taxon>Streptomycetaceae</taxon>
        <taxon>Streptomyces</taxon>
    </lineage>
</organism>
<gene>
    <name evidence="1" type="ORF">ACFPRH_18370</name>
</gene>
<dbReference type="EMBL" id="JBHSKP010000011">
    <property type="protein sequence ID" value="MFC5153702.1"/>
    <property type="molecule type" value="Genomic_DNA"/>
</dbReference>
<proteinExistence type="predicted"/>
<comment type="caution">
    <text evidence="1">The sequence shown here is derived from an EMBL/GenBank/DDBJ whole genome shotgun (WGS) entry which is preliminary data.</text>
</comment>
<evidence type="ECO:0000313" key="1">
    <source>
        <dbReference type="EMBL" id="MFC5153702.1"/>
    </source>
</evidence>
<accession>A0ABW0AIX6</accession>
<name>A0ABW0AIX6_9ACTN</name>
<protein>
    <submittedName>
        <fullName evidence="1">Uncharacterized protein</fullName>
    </submittedName>
</protein>
<evidence type="ECO:0000313" key="2">
    <source>
        <dbReference type="Proteomes" id="UP001596160"/>
    </source>
</evidence>
<reference evidence="2" key="1">
    <citation type="journal article" date="2019" name="Int. J. Syst. Evol. Microbiol.">
        <title>The Global Catalogue of Microorganisms (GCM) 10K type strain sequencing project: providing services to taxonomists for standard genome sequencing and annotation.</title>
        <authorList>
            <consortium name="The Broad Institute Genomics Platform"/>
            <consortium name="The Broad Institute Genome Sequencing Center for Infectious Disease"/>
            <person name="Wu L."/>
            <person name="Ma J."/>
        </authorList>
    </citation>
    <scope>NUCLEOTIDE SEQUENCE [LARGE SCALE GENOMIC DNA]</scope>
    <source>
        <strain evidence="2">PCU 266</strain>
    </source>
</reference>